<organism evidence="2 3">
    <name type="scientific">Haladaptatus paucihalophilus DX253</name>
    <dbReference type="NCBI Taxonomy" id="797209"/>
    <lineage>
        <taxon>Archaea</taxon>
        <taxon>Methanobacteriati</taxon>
        <taxon>Methanobacteriota</taxon>
        <taxon>Stenosarchaea group</taxon>
        <taxon>Halobacteria</taxon>
        <taxon>Halobacteriales</taxon>
        <taxon>Haladaptataceae</taxon>
        <taxon>Haladaptatus</taxon>
    </lineage>
</organism>
<feature type="transmembrane region" description="Helical" evidence="1">
    <location>
        <begin position="153"/>
        <end position="173"/>
    </location>
</feature>
<dbReference type="EMBL" id="AEMG01000028">
    <property type="protein sequence ID" value="EFW90359.1"/>
    <property type="molecule type" value="Genomic_DNA"/>
</dbReference>
<keyword evidence="1" id="KW-1133">Transmembrane helix</keyword>
<evidence type="ECO:0000313" key="2">
    <source>
        <dbReference type="EMBL" id="EFW90359.1"/>
    </source>
</evidence>
<dbReference type="Proteomes" id="UP000003751">
    <property type="component" value="Unassembled WGS sequence"/>
</dbReference>
<gene>
    <name evidence="2" type="ORF">ZOD2009_19918</name>
</gene>
<proteinExistence type="predicted"/>
<sequence length="174" mass="19596">MMTDVSTTSTEEYELLTAKQKERHGNTETATVQDVRVSRAQVSLTLAFDWTADETRLVYDLDDARDVRKLEALTDERGFEFAQVGHLDGLTVSVRYTSQGWVPTTHLPYTESEGSIAETFRTELELFGRELARTPGFLRRFVTWTNSLSTKQVIIGVIIIKKLLVVAVLVGLVL</sequence>
<name>E7QYU3_HALPU</name>
<dbReference type="eggNOG" id="arCOG14578">
    <property type="taxonomic scope" value="Archaea"/>
</dbReference>
<dbReference type="OrthoDB" id="236785at2157"/>
<comment type="caution">
    <text evidence="2">The sequence shown here is derived from an EMBL/GenBank/DDBJ whole genome shotgun (WGS) entry which is preliminary data.</text>
</comment>
<accession>E7QYU3</accession>
<reference evidence="2 3" key="1">
    <citation type="journal article" date="2014" name="ISME J.">
        <title>Trehalose/2-sulfotrehalose biosynthesis and glycine-betaine uptake are widely spread mechanisms for osmoadaptation in the Halobacteriales.</title>
        <authorList>
            <person name="Youssef N.H."/>
            <person name="Savage-Ashlock K.N."/>
            <person name="McCully A.L."/>
            <person name="Luedtke B."/>
            <person name="Shaw E.I."/>
            <person name="Hoff W.D."/>
            <person name="Elshahed M.S."/>
        </authorList>
    </citation>
    <scope>NUCLEOTIDE SEQUENCE [LARGE SCALE GENOMIC DNA]</scope>
    <source>
        <strain evidence="2 3">DX253</strain>
    </source>
</reference>
<dbReference type="AlphaFoldDB" id="E7QYU3"/>
<evidence type="ECO:0000313" key="3">
    <source>
        <dbReference type="Proteomes" id="UP000003751"/>
    </source>
</evidence>
<dbReference type="PATRIC" id="fig|797209.4.peg.3900"/>
<keyword evidence="1" id="KW-0472">Membrane</keyword>
<protein>
    <submittedName>
        <fullName evidence="2">Uncharacterized protein</fullName>
    </submittedName>
</protein>
<keyword evidence="1" id="KW-0812">Transmembrane</keyword>
<evidence type="ECO:0000256" key="1">
    <source>
        <dbReference type="SAM" id="Phobius"/>
    </source>
</evidence>